<reference evidence="2" key="1">
    <citation type="journal article" date="2019" name="Int. J. Syst. Evol. Microbiol.">
        <title>The Global Catalogue of Microorganisms (GCM) 10K type strain sequencing project: providing services to taxonomists for standard genome sequencing and annotation.</title>
        <authorList>
            <consortium name="The Broad Institute Genomics Platform"/>
            <consortium name="The Broad Institute Genome Sequencing Center for Infectious Disease"/>
            <person name="Wu L."/>
            <person name="Ma J."/>
        </authorList>
    </citation>
    <scope>NUCLEOTIDE SEQUENCE [LARGE SCALE GENOMIC DNA]</scope>
    <source>
        <strain evidence="2">CGMCC 1.13574</strain>
    </source>
</reference>
<accession>A0ABW5A3I0</accession>
<dbReference type="Proteomes" id="UP001597343">
    <property type="component" value="Unassembled WGS sequence"/>
</dbReference>
<dbReference type="EMBL" id="JBHUIO010000024">
    <property type="protein sequence ID" value="MFD2172386.1"/>
    <property type="molecule type" value="Genomic_DNA"/>
</dbReference>
<keyword evidence="2" id="KW-1185">Reference proteome</keyword>
<gene>
    <name evidence="1" type="ORF">ACFSOY_20795</name>
</gene>
<name>A0ABW5A3I0_9BACL</name>
<evidence type="ECO:0000313" key="1">
    <source>
        <dbReference type="EMBL" id="MFD2172386.1"/>
    </source>
</evidence>
<dbReference type="RefSeq" id="WP_386049771.1">
    <property type="nucleotide sequence ID" value="NZ_JBHUIO010000024.1"/>
</dbReference>
<organism evidence="1 2">
    <name type="scientific">Tumebacillus lipolyticus</name>
    <dbReference type="NCBI Taxonomy" id="1280370"/>
    <lineage>
        <taxon>Bacteria</taxon>
        <taxon>Bacillati</taxon>
        <taxon>Bacillota</taxon>
        <taxon>Bacilli</taxon>
        <taxon>Bacillales</taxon>
        <taxon>Alicyclobacillaceae</taxon>
        <taxon>Tumebacillus</taxon>
    </lineage>
</organism>
<proteinExistence type="predicted"/>
<evidence type="ECO:0000313" key="2">
    <source>
        <dbReference type="Proteomes" id="UP001597343"/>
    </source>
</evidence>
<sequence>MVKEMPVETQILIPFLDSQSPGGVDVVVEPYLDATNGPVEIVDQSNGQIGFKAGPKFYKMLGTRADVVNGNNRVYPRAVLSSMVSEWKANNPRGAIGEEGHPDSYKRADGKLGWKSKTENKCIKVVDVLEPDQAGNVYFIFHTIDTQRGRDLQAVLDAGGRIGCSMRASGAGKRGRLNGKEVTVATRLELAVFDVLDDPALTDTLGSAVPITDGQIDEILSEDQGGQREFSDAVDPFIKQVKTAEKLSDLTRLKNRVEQEELDAIDRAAFDTAWYKRWWQIRELIEAEEMDKRANRIGFSDHQEYPNGEEGDENLKYNFQQLMAMTDSELQRIRTEEADCAPMCDAILGQREAEKQKNELDTLRQADEQRKNREAAQTYIDSQEVQDKIAKLAPHVQKVVTDKIDLTSKDVAEKTFNDAFDFAVQLSADNKLKNLGFDRNNPIADAQARVNSGVERVGEENGWMEVADKLREAVEDVQSVVDSVDENTKKLNKHVVKEVLDAFDAANGDRLSLFADSFDTSTTTTSVMNGVIFERQIIEQVFQTMIALHFVETGTFKGQFAKIPRETYARSNSRPTRNGELKPMAKGKLSLDFLQIVARTRKLAAEISLETMTFLKSGPLNYNALARLVYHIAEDLKRETSLDLHEEMLLSADEHGAIRVNGETPKISSDRATITLLRGGTLTEPNRYVPIVRERLSNVLTESGVQNQVLNKIVVKVDGVEVDLSTAEIDYDNGTITFDDALLDGAVTVDYSYVTNIQLFNLTPAAGVEYEKHLNKLLHLIGAQKAAMGSAPNFYRPNFGLMSEVLSNEISQAELFKTWSKMNGSDLNPTGWVAQIKGINMVEHNEPWSAGDSRLLLGQRGATKYAIETGMTMKGPFETRTDDGELNGGEEIYLFCNDAIKTPIQQKLRTIKFYRSEQ</sequence>
<protein>
    <submittedName>
        <fullName evidence="1">Uncharacterized protein</fullName>
    </submittedName>
</protein>
<comment type="caution">
    <text evidence="1">The sequence shown here is derived from an EMBL/GenBank/DDBJ whole genome shotgun (WGS) entry which is preliminary data.</text>
</comment>